<keyword evidence="4" id="KW-1185">Reference proteome</keyword>
<comment type="caution">
    <text evidence="3">The sequence shown here is derived from an EMBL/GenBank/DDBJ whole genome shotgun (WGS) entry which is preliminary data.</text>
</comment>
<sequence>MKKTKDNLITKLALRETRGNMQPHLRGNRQRFFKKYPQRFCIPLANILDSNGAIKKGHVILGFTKNGRYLVSYSLKIDNDDSSPLLCYVYSLHWWEFNQHKPLVEVFSVTLFDKEEIHQDLHLIVAESQDESTFVVYGQTHSVKDDYDQSHQCYVTVCAGPSPRPCVGCNYASLGRVTDKCLKHSFVVHFKFDLMAPFPMFNPSLSLKMQDTVLFNTGDFLMALKVSATFNKNSSLVTESVDFCGDQRNELFCKVCDKAPDSIAISNQYLAVTEVDRCHAADKDNENQACGGISGTHHSQTHLGEDSSSADSEKTVQGDSSINEIHAGKKQLGRQKVVLGFVRELYEIHGECVNSHQVNDREYLLTPQETFDEKDTKVHSEICSDEANGSLDGQTNQSSNKSESNQLTEKFRSGQTSELSFCSKDETEATKTVCSIVTEVSSRSAVHDSLKDSSLPDTDSKSNYNLDADYSAKMVDSCCCGRNAVVPTTNNNLTLSVLKVYADPDNGDLCELPDRSDEFDMYDGSLAVSVKTCHGKTLKQIGKINQSSLKMAPSKLQYHSKGQTLVVHQMTLDLEQCIGELIQAHDRLRDCYKSLKDYDVQILHVLPDSRRVVIMARILVYTRTREKSTSCGLPVSPSPVLQCTGFIFSWDLCTGGLRILQVLDVEAYSEQKKYGKFNMAAKEARELRAKIFIPQSFSSYVQAFSNHTVFTGKSLKYLKHPFLPLVLVL</sequence>
<feature type="domain" description="DDB1- and CUL4-associated factor 15 WD40 repeat-containing" evidence="2">
    <location>
        <begin position="29"/>
        <end position="228"/>
    </location>
</feature>
<accession>A0ABN8N943</accession>
<feature type="compositionally biased region" description="Polar residues" evidence="1">
    <location>
        <begin position="391"/>
        <end position="412"/>
    </location>
</feature>
<gene>
    <name evidence="3" type="ORF">PEVE_00040809</name>
</gene>
<dbReference type="InterPro" id="IPR047319">
    <property type="entry name" value="DCAF15_C"/>
</dbReference>
<dbReference type="PANTHER" id="PTHR28541:SF1">
    <property type="entry name" value="DDB1- AND CUL4-ASSOCIATED FACTOR 15"/>
    <property type="match status" value="1"/>
</dbReference>
<dbReference type="PANTHER" id="PTHR28541">
    <property type="entry name" value="DDB1- AND CUL4-ASSOCIATED FACTOR 15"/>
    <property type="match status" value="1"/>
</dbReference>
<organism evidence="3 4">
    <name type="scientific">Porites evermanni</name>
    <dbReference type="NCBI Taxonomy" id="104178"/>
    <lineage>
        <taxon>Eukaryota</taxon>
        <taxon>Metazoa</taxon>
        <taxon>Cnidaria</taxon>
        <taxon>Anthozoa</taxon>
        <taxon>Hexacorallia</taxon>
        <taxon>Scleractinia</taxon>
        <taxon>Fungiina</taxon>
        <taxon>Poritidae</taxon>
        <taxon>Porites</taxon>
    </lineage>
</organism>
<dbReference type="InterPro" id="IPR038914">
    <property type="entry name" value="DCAF15"/>
</dbReference>
<proteinExistence type="predicted"/>
<evidence type="ECO:0000313" key="4">
    <source>
        <dbReference type="Proteomes" id="UP001159427"/>
    </source>
</evidence>
<evidence type="ECO:0000313" key="3">
    <source>
        <dbReference type="EMBL" id="CAH3044419.1"/>
    </source>
</evidence>
<reference evidence="3 4" key="1">
    <citation type="submission" date="2022-05" db="EMBL/GenBank/DDBJ databases">
        <authorList>
            <consortium name="Genoscope - CEA"/>
            <person name="William W."/>
        </authorList>
    </citation>
    <scope>NUCLEOTIDE SEQUENCE [LARGE SCALE GENOMIC DNA]</scope>
</reference>
<dbReference type="Pfam" id="PF14939">
    <property type="entry name" value="DCAF15_WD40"/>
    <property type="match status" value="1"/>
</dbReference>
<protein>
    <recommendedName>
        <fullName evidence="2">DDB1- and CUL4-associated factor 15 WD40 repeat-containing domain-containing protein</fullName>
    </recommendedName>
</protein>
<dbReference type="EMBL" id="CALNXI010000757">
    <property type="protein sequence ID" value="CAH3044419.1"/>
    <property type="molecule type" value="Genomic_DNA"/>
</dbReference>
<evidence type="ECO:0000259" key="2">
    <source>
        <dbReference type="Pfam" id="PF14939"/>
    </source>
</evidence>
<feature type="compositionally biased region" description="Polar residues" evidence="1">
    <location>
        <begin position="296"/>
        <end position="310"/>
    </location>
</feature>
<dbReference type="CDD" id="cd20917">
    <property type="entry name" value="DCAF15-NTD"/>
    <property type="match status" value="1"/>
</dbReference>
<dbReference type="InterPro" id="IPR032734">
    <property type="entry name" value="DCAF15_WD40"/>
</dbReference>
<evidence type="ECO:0000256" key="1">
    <source>
        <dbReference type="SAM" id="MobiDB-lite"/>
    </source>
</evidence>
<dbReference type="CDD" id="cd20913">
    <property type="entry name" value="DCAF15-CTD"/>
    <property type="match status" value="1"/>
</dbReference>
<feature type="region of interest" description="Disordered" evidence="1">
    <location>
        <begin position="289"/>
        <end position="318"/>
    </location>
</feature>
<dbReference type="Proteomes" id="UP001159427">
    <property type="component" value="Unassembled WGS sequence"/>
</dbReference>
<name>A0ABN8N943_9CNID</name>
<feature type="region of interest" description="Disordered" evidence="1">
    <location>
        <begin position="386"/>
        <end position="412"/>
    </location>
</feature>